<evidence type="ECO:0000259" key="4">
    <source>
        <dbReference type="PROSITE" id="PS51939"/>
    </source>
</evidence>
<reference evidence="6" key="2">
    <citation type="submission" date="2015-01" db="EMBL/GenBank/DDBJ databases">
        <title>Evolutionary Origins and Diversification of the Mycorrhizal Mutualists.</title>
        <authorList>
            <consortium name="DOE Joint Genome Institute"/>
            <consortium name="Mycorrhizal Genomics Consortium"/>
            <person name="Kohler A."/>
            <person name="Kuo A."/>
            <person name="Nagy L.G."/>
            <person name="Floudas D."/>
            <person name="Copeland A."/>
            <person name="Barry K.W."/>
            <person name="Cichocki N."/>
            <person name="Veneault-Fourrey C."/>
            <person name="LaButti K."/>
            <person name="Lindquist E.A."/>
            <person name="Lipzen A."/>
            <person name="Lundell T."/>
            <person name="Morin E."/>
            <person name="Murat C."/>
            <person name="Riley R."/>
            <person name="Ohm R."/>
            <person name="Sun H."/>
            <person name="Tunlid A."/>
            <person name="Henrissat B."/>
            <person name="Grigoriev I.V."/>
            <person name="Hibbett D.S."/>
            <person name="Martin F."/>
        </authorList>
    </citation>
    <scope>NUCLEOTIDE SEQUENCE [LARGE SCALE GENOMIC DNA]</scope>
    <source>
        <strain evidence="6">LaAM-08-1</strain>
    </source>
</reference>
<gene>
    <name evidence="5" type="ORF">K443DRAFT_134767</name>
</gene>
<accession>A0A0C9WJB1</accession>
<dbReference type="AlphaFoldDB" id="A0A0C9WJB1"/>
<proteinExistence type="predicted"/>
<keyword evidence="6" id="KW-1185">Reference proteome</keyword>
<feature type="domain" description="XRRM" evidence="4">
    <location>
        <begin position="433"/>
        <end position="590"/>
    </location>
</feature>
<organism evidence="5 6">
    <name type="scientific">Laccaria amethystina LaAM-08-1</name>
    <dbReference type="NCBI Taxonomy" id="1095629"/>
    <lineage>
        <taxon>Eukaryota</taxon>
        <taxon>Fungi</taxon>
        <taxon>Dikarya</taxon>
        <taxon>Basidiomycota</taxon>
        <taxon>Agaricomycotina</taxon>
        <taxon>Agaricomycetes</taxon>
        <taxon>Agaricomycetidae</taxon>
        <taxon>Agaricales</taxon>
        <taxon>Agaricineae</taxon>
        <taxon>Hydnangiaceae</taxon>
        <taxon>Laccaria</taxon>
    </lineage>
</organism>
<protein>
    <recommendedName>
        <fullName evidence="4">XRRM domain-containing protein</fullName>
    </recommendedName>
</protein>
<dbReference type="GO" id="GO:1990904">
    <property type="term" value="C:ribonucleoprotein complex"/>
    <property type="evidence" value="ECO:0007669"/>
    <property type="project" value="UniProtKB-UniRule"/>
</dbReference>
<dbReference type="InterPro" id="IPR012677">
    <property type="entry name" value="Nucleotide-bd_a/b_plait_sf"/>
</dbReference>
<feature type="compositionally biased region" description="Polar residues" evidence="3">
    <location>
        <begin position="516"/>
        <end position="526"/>
    </location>
</feature>
<dbReference type="GO" id="GO:0070034">
    <property type="term" value="F:telomerase RNA binding"/>
    <property type="evidence" value="ECO:0007669"/>
    <property type="project" value="InterPro"/>
</dbReference>
<keyword evidence="1 2" id="KW-0694">RNA-binding</keyword>
<reference evidence="5 6" key="1">
    <citation type="submission" date="2014-04" db="EMBL/GenBank/DDBJ databases">
        <authorList>
            <consortium name="DOE Joint Genome Institute"/>
            <person name="Kuo A."/>
            <person name="Kohler A."/>
            <person name="Nagy L.G."/>
            <person name="Floudas D."/>
            <person name="Copeland A."/>
            <person name="Barry K.W."/>
            <person name="Cichocki N."/>
            <person name="Veneault-Fourrey C."/>
            <person name="LaButti K."/>
            <person name="Lindquist E.A."/>
            <person name="Lipzen A."/>
            <person name="Lundell T."/>
            <person name="Morin E."/>
            <person name="Murat C."/>
            <person name="Sun H."/>
            <person name="Tunlid A."/>
            <person name="Henrissat B."/>
            <person name="Grigoriev I.V."/>
            <person name="Hibbett D.S."/>
            <person name="Martin F."/>
            <person name="Nordberg H.P."/>
            <person name="Cantor M.N."/>
            <person name="Hua S.X."/>
        </authorList>
    </citation>
    <scope>NUCLEOTIDE SEQUENCE [LARGE SCALE GENOMIC DNA]</scope>
    <source>
        <strain evidence="5 6">LaAM-08-1</strain>
    </source>
</reference>
<dbReference type="InterPro" id="IPR014886">
    <property type="entry name" value="La_xRRM"/>
</dbReference>
<evidence type="ECO:0000256" key="1">
    <source>
        <dbReference type="ARBA" id="ARBA00022884"/>
    </source>
</evidence>
<dbReference type="EMBL" id="KN838796">
    <property type="protein sequence ID" value="KIJ94384.1"/>
    <property type="molecule type" value="Genomic_DNA"/>
</dbReference>
<dbReference type="GO" id="GO:1904868">
    <property type="term" value="P:telomerase catalytic core complex assembly"/>
    <property type="evidence" value="ECO:0007669"/>
    <property type="project" value="InterPro"/>
</dbReference>
<evidence type="ECO:0000256" key="2">
    <source>
        <dbReference type="PROSITE-ProRule" id="PRU01288"/>
    </source>
</evidence>
<dbReference type="Pfam" id="PF19977">
    <property type="entry name" value="xRRM"/>
    <property type="match status" value="1"/>
</dbReference>
<dbReference type="Gene3D" id="3.30.70.330">
    <property type="match status" value="1"/>
</dbReference>
<dbReference type="STRING" id="1095629.A0A0C9WJB1"/>
<evidence type="ECO:0000313" key="6">
    <source>
        <dbReference type="Proteomes" id="UP000054477"/>
    </source>
</evidence>
<dbReference type="HOGENOM" id="CLU_022035_0_0_1"/>
<feature type="region of interest" description="Disordered" evidence="3">
    <location>
        <begin position="181"/>
        <end position="200"/>
    </location>
</feature>
<evidence type="ECO:0000313" key="5">
    <source>
        <dbReference type="EMBL" id="KIJ94384.1"/>
    </source>
</evidence>
<feature type="region of interest" description="Disordered" evidence="3">
    <location>
        <begin position="558"/>
        <end position="590"/>
    </location>
</feature>
<name>A0A0C9WJB1_9AGAR</name>
<dbReference type="OrthoDB" id="439993at2759"/>
<dbReference type="PROSITE" id="PS51939">
    <property type="entry name" value="XRRM"/>
    <property type="match status" value="1"/>
</dbReference>
<feature type="region of interest" description="Disordered" evidence="3">
    <location>
        <begin position="1"/>
        <end position="51"/>
    </location>
</feature>
<sequence>MSSPLTFIPRKLTQPKSSLRPAIVSKNAEATSLPPAACPIPTAKEKGKDRALDGDERVQHLGRTKTKQTTKFTDEDHASLVCLALSDYALWSDADLRRRIDEGQLQTVALDEESGEGTGNMAGIDQDAGYIPLSCLIKHSRVLSPILSGIPETTIIKAIRTYAVDFIDVRLLFATPSSSGWYRGGSGSRPSQGGYEVRRKDWTTTRRSASSTYSKSDWNNLTVYLENIPIQYRSIPGISRFTQLLLAHPVASEGVSDHPTPTRVQHVSLPPHHQDRAEDQPVCKGFALVTLQTQEDVEKLAQAWNWDRDDINDETGEETEIAKEALKFGFRTLPKTRWDELKAEYLLYRTQLVDEINKFQDNSDAALGQVVGGTSLSMLPDGEETRALNLAGKTKRQSEQAAGVENEAEEASTLNYEHQTGDYGNPVIDQWSLYPYGCLLFVKNVHPETNKTTLRALFSHAFKTCLDNAGDALDYVDFNKGMDTCYLRVSTPAHARLISQHFTKNSTVQDRGLDDSGTSISSTNSGMKPIMVEMVEGKREEVYWQKVPDKAKRQAVEKAVLALSGGTGGDSGKEETEKEEGRKRKKRRKR</sequence>
<feature type="compositionally biased region" description="Basic and acidic residues" evidence="3">
    <location>
        <begin position="571"/>
        <end position="582"/>
    </location>
</feature>
<feature type="region of interest" description="Disordered" evidence="3">
    <location>
        <begin position="508"/>
        <end position="527"/>
    </location>
</feature>
<dbReference type="InterPro" id="IPR045537">
    <property type="entry name" value="Lar7_xRRM"/>
</dbReference>
<evidence type="ECO:0000256" key="3">
    <source>
        <dbReference type="SAM" id="MobiDB-lite"/>
    </source>
</evidence>
<dbReference type="Proteomes" id="UP000054477">
    <property type="component" value="Unassembled WGS sequence"/>
</dbReference>